<dbReference type="Gene3D" id="1.25.40.10">
    <property type="entry name" value="Tetratricopeptide repeat domain"/>
    <property type="match status" value="1"/>
</dbReference>
<keyword evidence="3" id="KW-1185">Reference proteome</keyword>
<dbReference type="SUPFAM" id="SSF48452">
    <property type="entry name" value="TPR-like"/>
    <property type="match status" value="1"/>
</dbReference>
<dbReference type="EMBL" id="JACCFQ010000002">
    <property type="protein sequence ID" value="NYJ18174.1"/>
    <property type="molecule type" value="Genomic_DNA"/>
</dbReference>
<sequence length="172" mass="19038">MTKTLNAQLDAILAARDRENMTPTLQALLPIYEQYPNNPRVFYELGGAYDTAGEEATALGLYEDAMAEGLTGEIRRRCYLQYGSTLRNLGRFEDSSAVFSRARSEFPESAALAVFESLTLHAAGRAATAVASLLTLLSDRLDDPELHRYEPAIRDYAQDLFSLDAEAVRPAR</sequence>
<proteinExistence type="predicted"/>
<gene>
    <name evidence="2" type="ORF">HNR11_002764</name>
</gene>
<comment type="caution">
    <text evidence="2">The sequence shown here is derived from an EMBL/GenBank/DDBJ whole genome shotgun (WGS) entry which is preliminary data.</text>
</comment>
<accession>A0A7Z0EAU1</accession>
<feature type="domain" description="Tetratrico peptide repeat group 5" evidence="1">
    <location>
        <begin position="41"/>
        <end position="160"/>
    </location>
</feature>
<dbReference type="Pfam" id="PF12688">
    <property type="entry name" value="TPR_5"/>
    <property type="match status" value="1"/>
</dbReference>
<evidence type="ECO:0000313" key="2">
    <source>
        <dbReference type="EMBL" id="NYJ18174.1"/>
    </source>
</evidence>
<reference evidence="2 3" key="1">
    <citation type="submission" date="2020-07" db="EMBL/GenBank/DDBJ databases">
        <title>Sequencing the genomes of 1000 actinobacteria strains.</title>
        <authorList>
            <person name="Klenk H.-P."/>
        </authorList>
    </citation>
    <scope>NUCLEOTIDE SEQUENCE [LARGE SCALE GENOMIC DNA]</scope>
    <source>
        <strain evidence="2 3">DSM 15664</strain>
    </source>
</reference>
<evidence type="ECO:0000313" key="3">
    <source>
        <dbReference type="Proteomes" id="UP000560069"/>
    </source>
</evidence>
<dbReference type="AlphaFoldDB" id="A0A7Z0EAU1"/>
<dbReference type="InterPro" id="IPR011990">
    <property type="entry name" value="TPR-like_helical_dom_sf"/>
</dbReference>
<organism evidence="2 3">
    <name type="scientific">Nesterenkonia sandarakina</name>
    <dbReference type="NCBI Taxonomy" id="272918"/>
    <lineage>
        <taxon>Bacteria</taxon>
        <taxon>Bacillati</taxon>
        <taxon>Actinomycetota</taxon>
        <taxon>Actinomycetes</taxon>
        <taxon>Micrococcales</taxon>
        <taxon>Micrococcaceae</taxon>
        <taxon>Nesterenkonia</taxon>
    </lineage>
</organism>
<evidence type="ECO:0000259" key="1">
    <source>
        <dbReference type="Pfam" id="PF12688"/>
    </source>
</evidence>
<dbReference type="Proteomes" id="UP000560069">
    <property type="component" value="Unassembled WGS sequence"/>
</dbReference>
<protein>
    <submittedName>
        <fullName evidence="2">Tetratricopeptide (TPR) repeat protein</fullName>
    </submittedName>
</protein>
<name>A0A7Z0EAU1_9MICC</name>
<dbReference type="RefSeq" id="WP_179443097.1">
    <property type="nucleotide sequence ID" value="NZ_BAAALK010000020.1"/>
</dbReference>
<dbReference type="InterPro" id="IPR041656">
    <property type="entry name" value="TPR_5"/>
</dbReference>